<evidence type="ECO:0000313" key="1">
    <source>
        <dbReference type="EMBL" id="MDN7795820.1"/>
    </source>
</evidence>
<dbReference type="Proteomes" id="UP001171620">
    <property type="component" value="Unassembled WGS sequence"/>
</dbReference>
<dbReference type="EMBL" id="JAUJRV010000008">
    <property type="protein sequence ID" value="MDN7795820.1"/>
    <property type="molecule type" value="Genomic_DNA"/>
</dbReference>
<accession>A0AAW7T0F1</accession>
<dbReference type="AlphaFoldDB" id="A0AAW7T0F1"/>
<sequence>MPLTQTKTAAASIPNAPAGKTTQFVDSTGVVQQKDESGNVFPVGAPVSVATYASLPASPRGLFLVLADETKGGNPTIYLFTATHRYWVAMVQDA</sequence>
<protein>
    <submittedName>
        <fullName evidence="1">Uncharacterized protein</fullName>
    </submittedName>
</protein>
<gene>
    <name evidence="1" type="ORF">QZM33_12840</name>
</gene>
<proteinExistence type="predicted"/>
<evidence type="ECO:0000313" key="2">
    <source>
        <dbReference type="Proteomes" id="UP001171620"/>
    </source>
</evidence>
<reference evidence="1" key="1">
    <citation type="submission" date="2023-07" db="EMBL/GenBank/DDBJ databases">
        <title>A collection of bacterial strains from the Burkholderia cepacia Research Laboratory and Repository.</title>
        <authorList>
            <person name="Lipuma J."/>
            <person name="Spilker T."/>
            <person name="Caverly L."/>
        </authorList>
    </citation>
    <scope>NUCLEOTIDE SEQUENCE</scope>
    <source>
        <strain evidence="1">AU44268</strain>
    </source>
</reference>
<organism evidence="1 2">
    <name type="scientific">Burkholderia vietnamiensis</name>
    <dbReference type="NCBI Taxonomy" id="60552"/>
    <lineage>
        <taxon>Bacteria</taxon>
        <taxon>Pseudomonadati</taxon>
        <taxon>Pseudomonadota</taxon>
        <taxon>Betaproteobacteria</taxon>
        <taxon>Burkholderiales</taxon>
        <taxon>Burkholderiaceae</taxon>
        <taxon>Burkholderia</taxon>
        <taxon>Burkholderia cepacia complex</taxon>
    </lineage>
</organism>
<dbReference type="RefSeq" id="WP_124492506.1">
    <property type="nucleotide sequence ID" value="NZ_CADFFN010000004.1"/>
</dbReference>
<name>A0AAW7T0F1_BURVI</name>
<comment type="caution">
    <text evidence="1">The sequence shown here is derived from an EMBL/GenBank/DDBJ whole genome shotgun (WGS) entry which is preliminary data.</text>
</comment>